<evidence type="ECO:0000313" key="4">
    <source>
        <dbReference type="Proteomes" id="UP001200557"/>
    </source>
</evidence>
<comment type="caution">
    <text evidence="3">The sequence shown here is derived from an EMBL/GenBank/DDBJ whole genome shotgun (WGS) entry which is preliminary data.</text>
</comment>
<sequence>MKIIYRSVLVALLASATPVFAQTDEPDMVELVESVTVIATDLSDRVAVLSEVIATSTDGDAAAQALNEMLEAARQMQADLGSDSEVWQDINAMLEIWADRRDDLRVRAANNQALSVVADTWQARIDEALTLREQIRNQSAESLALIDQIEDQREVVIAYYEADLADQALETMRAISDELGQMNEQMSSIVSQAGIVAEPSNVATE</sequence>
<dbReference type="EMBL" id="JAKGAQ010000003">
    <property type="protein sequence ID" value="MCF2872046.1"/>
    <property type="molecule type" value="Genomic_DNA"/>
</dbReference>
<reference evidence="3 4" key="1">
    <citation type="submission" date="2022-01" db="EMBL/GenBank/DDBJ databases">
        <title>Octadecabacter sp. nov., isolated from a marine alga.</title>
        <authorList>
            <person name="Jin M.S."/>
            <person name="Kim H.M."/>
            <person name="Han D.M."/>
            <person name="Jung J.J."/>
            <person name="Jeon C.O."/>
        </authorList>
    </citation>
    <scope>NUCLEOTIDE SEQUENCE [LARGE SCALE GENOMIC DNA]</scope>
    <source>
        <strain evidence="3 4">G9-8</strain>
    </source>
</reference>
<keyword evidence="2" id="KW-0732">Signal</keyword>
<accession>A0ABS9CXQ2</accession>
<evidence type="ECO:0000256" key="1">
    <source>
        <dbReference type="SAM" id="Coils"/>
    </source>
</evidence>
<evidence type="ECO:0000256" key="2">
    <source>
        <dbReference type="SAM" id="SignalP"/>
    </source>
</evidence>
<feature type="signal peptide" evidence="2">
    <location>
        <begin position="1"/>
        <end position="21"/>
    </location>
</feature>
<dbReference type="RefSeq" id="WP_235226372.1">
    <property type="nucleotide sequence ID" value="NZ_JAKGAQ010000003.1"/>
</dbReference>
<gene>
    <name evidence="3" type="ORF">L0664_13305</name>
</gene>
<protein>
    <submittedName>
        <fullName evidence="3">Uncharacterized protein</fullName>
    </submittedName>
</protein>
<feature type="coiled-coil region" evidence="1">
    <location>
        <begin position="118"/>
        <end position="185"/>
    </location>
</feature>
<evidence type="ECO:0000313" key="3">
    <source>
        <dbReference type="EMBL" id="MCF2872046.1"/>
    </source>
</evidence>
<organism evidence="3 4">
    <name type="scientific">Octadecabacter dasysiphoniae</name>
    <dbReference type="NCBI Taxonomy" id="2909341"/>
    <lineage>
        <taxon>Bacteria</taxon>
        <taxon>Pseudomonadati</taxon>
        <taxon>Pseudomonadota</taxon>
        <taxon>Alphaproteobacteria</taxon>
        <taxon>Rhodobacterales</taxon>
        <taxon>Roseobacteraceae</taxon>
        <taxon>Octadecabacter</taxon>
    </lineage>
</organism>
<proteinExistence type="predicted"/>
<keyword evidence="1" id="KW-0175">Coiled coil</keyword>
<dbReference type="Proteomes" id="UP001200557">
    <property type="component" value="Unassembled WGS sequence"/>
</dbReference>
<name>A0ABS9CXQ2_9RHOB</name>
<keyword evidence="4" id="KW-1185">Reference proteome</keyword>
<feature type="chain" id="PRO_5046780091" evidence="2">
    <location>
        <begin position="22"/>
        <end position="205"/>
    </location>
</feature>